<evidence type="ECO:0000313" key="1">
    <source>
        <dbReference type="EMBL" id="KAJ7527410.1"/>
    </source>
</evidence>
<gene>
    <name evidence="1" type="ORF">O6H91_16G053200</name>
</gene>
<organism evidence="1 2">
    <name type="scientific">Diphasiastrum complanatum</name>
    <name type="common">Issler's clubmoss</name>
    <name type="synonym">Lycopodium complanatum</name>
    <dbReference type="NCBI Taxonomy" id="34168"/>
    <lineage>
        <taxon>Eukaryota</taxon>
        <taxon>Viridiplantae</taxon>
        <taxon>Streptophyta</taxon>
        <taxon>Embryophyta</taxon>
        <taxon>Tracheophyta</taxon>
        <taxon>Lycopodiopsida</taxon>
        <taxon>Lycopodiales</taxon>
        <taxon>Lycopodiaceae</taxon>
        <taxon>Lycopodioideae</taxon>
        <taxon>Diphasiastrum</taxon>
    </lineage>
</organism>
<name>A0ACC2BCG8_DIPCM</name>
<dbReference type="Proteomes" id="UP001162992">
    <property type="component" value="Chromosome 16"/>
</dbReference>
<protein>
    <submittedName>
        <fullName evidence="1">Uncharacterized protein</fullName>
    </submittedName>
</protein>
<sequence>MGDQGAQLVLSLGCRCLQLASPLLDSSVAIKQEMAGRGISNPSSPGDRNPHDGPFAGITVCVTGLSKEARKQVKFATERMGGIYSPDLHPQCTHLIVQNFSSPKYEHALKHGLRRGLYVVTLSWFLNSAKRNERLDESRYSAEHAFVNAGTFLERLPEAITIRGTSSSSLQVTHNEGKPISLAQSPTQFHSKLEGDKKKISSLTGFKFYLDPDISRDLKHEVHEAATQEGATFTDDWYLGCGATHVLCEGTSLMKYVGYSTNLVSPWWLLKTVKEGSQHVVQFSSDLARHLAFLLDHAHSSFLIQVEDDSQAPSVQSRCSLAGEDLQAQIQERKKIVNSAKTGVRRRHGAHMQPCRSLPRPITPSSLLETVCWLVSKPTSKAQLYLDSSTDAYLGNGTPKTNERASALWDIYENGAGCDASSSAFSDTEAYTRPMRISEKLETVYKGVFLTILYPIDQNNEMGLSSKIYFSEEGFTRQNLLDCVYAFYQGHLSDDEIQVAIHSDSKYAHKLRMLYAAKKTVEKGYVPMKRSDFLGSRKNFEGLKRTSRKNTGQTYELLLGPC</sequence>
<dbReference type="EMBL" id="CM055107">
    <property type="protein sequence ID" value="KAJ7527410.1"/>
    <property type="molecule type" value="Genomic_DNA"/>
</dbReference>
<keyword evidence="2" id="KW-1185">Reference proteome</keyword>
<evidence type="ECO:0000313" key="2">
    <source>
        <dbReference type="Proteomes" id="UP001162992"/>
    </source>
</evidence>
<reference evidence="2" key="1">
    <citation type="journal article" date="2024" name="Proc. Natl. Acad. Sci. U.S.A.">
        <title>Extraordinary preservation of gene collinearity over three hundred million years revealed in homosporous lycophytes.</title>
        <authorList>
            <person name="Li C."/>
            <person name="Wickell D."/>
            <person name="Kuo L.Y."/>
            <person name="Chen X."/>
            <person name="Nie B."/>
            <person name="Liao X."/>
            <person name="Peng D."/>
            <person name="Ji J."/>
            <person name="Jenkins J."/>
            <person name="Williams M."/>
            <person name="Shu S."/>
            <person name="Plott C."/>
            <person name="Barry K."/>
            <person name="Rajasekar S."/>
            <person name="Grimwood J."/>
            <person name="Han X."/>
            <person name="Sun S."/>
            <person name="Hou Z."/>
            <person name="He W."/>
            <person name="Dai G."/>
            <person name="Sun C."/>
            <person name="Schmutz J."/>
            <person name="Leebens-Mack J.H."/>
            <person name="Li F.W."/>
            <person name="Wang L."/>
        </authorList>
    </citation>
    <scope>NUCLEOTIDE SEQUENCE [LARGE SCALE GENOMIC DNA]</scope>
    <source>
        <strain evidence="2">cv. PW_Plant_1</strain>
    </source>
</reference>
<comment type="caution">
    <text evidence="1">The sequence shown here is derived from an EMBL/GenBank/DDBJ whole genome shotgun (WGS) entry which is preliminary data.</text>
</comment>
<proteinExistence type="predicted"/>
<accession>A0ACC2BCG8</accession>